<evidence type="ECO:0000256" key="1">
    <source>
        <dbReference type="SAM" id="Phobius"/>
    </source>
</evidence>
<evidence type="ECO:0000313" key="2">
    <source>
        <dbReference type="EMBL" id="QHT91361.1"/>
    </source>
</evidence>
<organism evidence="2">
    <name type="scientific">viral metagenome</name>
    <dbReference type="NCBI Taxonomy" id="1070528"/>
    <lineage>
        <taxon>unclassified sequences</taxon>
        <taxon>metagenomes</taxon>
        <taxon>organismal metagenomes</taxon>
    </lineage>
</organism>
<reference evidence="2" key="1">
    <citation type="journal article" date="2020" name="Nature">
        <title>Giant virus diversity and host interactions through global metagenomics.</title>
        <authorList>
            <person name="Schulz F."/>
            <person name="Roux S."/>
            <person name="Paez-Espino D."/>
            <person name="Jungbluth S."/>
            <person name="Walsh D.A."/>
            <person name="Denef V.J."/>
            <person name="McMahon K.D."/>
            <person name="Konstantinidis K.T."/>
            <person name="Eloe-Fadrosh E.A."/>
            <person name="Kyrpides N.C."/>
            <person name="Woyke T."/>
        </authorList>
    </citation>
    <scope>NUCLEOTIDE SEQUENCE</scope>
    <source>
        <strain evidence="2">GVMAG-M-3300023184-77</strain>
    </source>
</reference>
<protein>
    <submittedName>
        <fullName evidence="2">Uncharacterized protein</fullName>
    </submittedName>
</protein>
<name>A0A6C0IE19_9ZZZZ</name>
<dbReference type="AlphaFoldDB" id="A0A6C0IE19"/>
<sequence length="93" mass="10282">MSSWGYKMPQMNYRSLGERTYSTKQILTAFIGLITAVGLIAGGAIIIDQNKTIKDKINESEGSDMYNLLASVFIIAGSLMVLYGLFKMFTKSD</sequence>
<accession>A0A6C0IE19</accession>
<dbReference type="EMBL" id="MN740165">
    <property type="protein sequence ID" value="QHT91361.1"/>
    <property type="molecule type" value="Genomic_DNA"/>
</dbReference>
<proteinExistence type="predicted"/>
<feature type="transmembrane region" description="Helical" evidence="1">
    <location>
        <begin position="26"/>
        <end position="47"/>
    </location>
</feature>
<keyword evidence="1" id="KW-0812">Transmembrane</keyword>
<keyword evidence="1" id="KW-1133">Transmembrane helix</keyword>
<feature type="transmembrane region" description="Helical" evidence="1">
    <location>
        <begin position="68"/>
        <end position="86"/>
    </location>
</feature>
<keyword evidence="1" id="KW-0472">Membrane</keyword>